<dbReference type="InterPro" id="IPR013083">
    <property type="entry name" value="Znf_RING/FYVE/PHD"/>
</dbReference>
<feature type="domain" description="UBP-type" evidence="10">
    <location>
        <begin position="4"/>
        <end position="120"/>
    </location>
</feature>
<comment type="similarity">
    <text evidence="8">Belongs to the peptidase C19 family.</text>
</comment>
<dbReference type="GO" id="GO:0005975">
    <property type="term" value="P:carbohydrate metabolic process"/>
    <property type="evidence" value="ECO:0007669"/>
    <property type="project" value="InterPro"/>
</dbReference>
<dbReference type="Proteomes" id="UP000292052">
    <property type="component" value="Unassembled WGS sequence"/>
</dbReference>
<comment type="similarity">
    <text evidence="2">Belongs to the glycosyl hydrolase 20 family.</text>
</comment>
<evidence type="ECO:0000256" key="8">
    <source>
        <dbReference type="RuleBase" id="RU366025"/>
    </source>
</evidence>
<keyword evidence="8" id="KW-0833">Ubl conjugation pathway</keyword>
<evidence type="ECO:0000256" key="1">
    <source>
        <dbReference type="ARBA" id="ARBA00001231"/>
    </source>
</evidence>
<dbReference type="GO" id="GO:0016579">
    <property type="term" value="P:protein deubiquitination"/>
    <property type="evidence" value="ECO:0007669"/>
    <property type="project" value="InterPro"/>
</dbReference>
<dbReference type="Gene3D" id="3.30.40.10">
    <property type="entry name" value="Zinc/RING finger domain, C3HC4 (zinc finger)"/>
    <property type="match status" value="1"/>
</dbReference>
<dbReference type="GO" id="GO:0004843">
    <property type="term" value="F:cysteine-type deubiquitinase activity"/>
    <property type="evidence" value="ECO:0007669"/>
    <property type="project" value="UniProtKB-UniRule"/>
</dbReference>
<keyword evidence="4 7" id="KW-0863">Zinc-finger</keyword>
<evidence type="ECO:0000259" key="9">
    <source>
        <dbReference type="PROSITE" id="PS50235"/>
    </source>
</evidence>
<evidence type="ECO:0000313" key="12">
    <source>
        <dbReference type="Proteomes" id="UP000292052"/>
    </source>
</evidence>
<keyword evidence="6" id="KW-0862">Zinc</keyword>
<accession>A0A482VTB3</accession>
<dbReference type="Pfam" id="PF00443">
    <property type="entry name" value="UCH"/>
    <property type="match status" value="1"/>
</dbReference>
<dbReference type="InterPro" id="IPR015883">
    <property type="entry name" value="Glyco_hydro_20_cat"/>
</dbReference>
<dbReference type="InterPro" id="IPR028889">
    <property type="entry name" value="USP"/>
</dbReference>
<dbReference type="Pfam" id="PF00728">
    <property type="entry name" value="Glyco_hydro_20"/>
    <property type="match status" value="1"/>
</dbReference>
<reference evidence="11 12" key="1">
    <citation type="submission" date="2017-03" db="EMBL/GenBank/DDBJ databases">
        <title>Genome of the blue death feigning beetle - Asbolus verrucosus.</title>
        <authorList>
            <person name="Rider S.D."/>
        </authorList>
    </citation>
    <scope>NUCLEOTIDE SEQUENCE [LARGE SCALE GENOMIC DNA]</scope>
    <source>
        <strain evidence="11">Butters</strain>
        <tissue evidence="11">Head and leg muscle</tissue>
    </source>
</reference>
<dbReference type="STRING" id="1661398.A0A482VTB3"/>
<dbReference type="InterPro" id="IPR001394">
    <property type="entry name" value="Peptidase_C19_UCH"/>
</dbReference>
<evidence type="ECO:0000256" key="2">
    <source>
        <dbReference type="ARBA" id="ARBA00006285"/>
    </source>
</evidence>
<dbReference type="EC" id="3.4.19.12" evidence="8"/>
<gene>
    <name evidence="11" type="ORF">BDFB_003024</name>
</gene>
<name>A0A482VTB3_ASBVE</name>
<dbReference type="PROSITE" id="PS50271">
    <property type="entry name" value="ZF_UBP"/>
    <property type="match status" value="1"/>
</dbReference>
<keyword evidence="5 8" id="KW-0378">Hydrolase</keyword>
<keyword evidence="8" id="KW-0645">Protease</keyword>
<dbReference type="Gene3D" id="3.90.70.10">
    <property type="entry name" value="Cysteine proteinases"/>
    <property type="match status" value="1"/>
</dbReference>
<dbReference type="SUPFAM" id="SSF54001">
    <property type="entry name" value="Cysteine proteinases"/>
    <property type="match status" value="1"/>
</dbReference>
<evidence type="ECO:0000256" key="7">
    <source>
        <dbReference type="PROSITE-ProRule" id="PRU00502"/>
    </source>
</evidence>
<comment type="catalytic activity">
    <reaction evidence="8">
        <text>Thiol-dependent hydrolysis of ester, thioester, amide, peptide and isopeptide bonds formed by the C-terminal Gly of ubiquitin (a 76-residue protein attached to proteins as an intracellular targeting signal).</text>
        <dbReference type="EC" id="3.4.19.12"/>
    </reaction>
</comment>
<comment type="caution">
    <text evidence="11">The sequence shown here is derived from an EMBL/GenBank/DDBJ whole genome shotgun (WGS) entry which is preliminary data.</text>
</comment>
<dbReference type="InterPro" id="IPR001607">
    <property type="entry name" value="Znf_UBP"/>
</dbReference>
<dbReference type="InterPro" id="IPR038901">
    <property type="entry name" value="HEXDC-like"/>
</dbReference>
<proteinExistence type="inferred from homology"/>
<sequence>MSLVGCQHLQSYKKTNKNKNTFKWIHAVFVVSSTSKSLKTKLGNSRCRVCKKRGPFLHACLECVFFGCHKHIREHAKNQKHSMSMDLTYGQTHCNQCHDYIYDSEIDAIAMDNKMKSKTFKKRLFEIDSWNPTTDERDYLKTKTKKICITPESTIGLRGLLNLGSTCFMNCIVQALMHTPLLRDYFLTERHKCKGVPGTCLVCEVSKLFQEFYNGTRVPLALHELLHLIWTHARHLAGYEQQDAHEFFIATLDVLHRHCLETMPNLKSVSLGKISRCPCIIDQIFTGGLQSDVVCQKCNGVSTTIDPIWDFSLDLGPVTLGGRPPSSLVDCLERFTRAEHLGENAKIMCSNCQSYQESTKQLTMKTLPIVISFHLKRFQHLKEMEKKISTIISFPEMLDMTPFMSRSKNESPFPSDNRYSLFAVINHLGNSINAGHYTAYVRQLQDYWYKCDDHFFPLIKDLGATGILLEWEDTFPYTRELLPIGGLSNSAQVSGAPYSIEEARQLLDMDCELTVVPLVQIFGHMEYVLKHEQWRNLREVEAYPSSMCPSNSETMALVRSLLKQIIAFHPNIQYIHIGADEIWYMGLCPACSKRVSTGKYGKPGLYLDYVTEVAQYIKENNPNLKIIIWDDMLRTIDIHILQGNLVEPMIWHYNSSETFHLGPALWEKYSNIFSNVWAASAFKGATTSCQILPVNKFHVSNHEAWLSELGQHAGKILHFKGIALTGWSSSVGRMLGYNDNTTNFGSPIKAPILPQLSFPGWQIFVGFEWFMNLRIKYKNIIDSDQMHSWFNQWQVLNNYTNPMQVDTILPVITDVLNELLSLESYLKTHLEQIYYCHTIDELLGTLVEPIKEHLKQIKSDCETQLSLGCRVRGQRRLNI</sequence>
<dbReference type="AlphaFoldDB" id="A0A482VTB3"/>
<keyword evidence="12" id="KW-1185">Reference proteome</keyword>
<dbReference type="PANTHER" id="PTHR21040:SF8">
    <property type="entry name" value="BCDNA.GH04120"/>
    <property type="match status" value="1"/>
</dbReference>
<dbReference type="EMBL" id="QDEB01069508">
    <property type="protein sequence ID" value="RZC35608.1"/>
    <property type="molecule type" value="Genomic_DNA"/>
</dbReference>
<dbReference type="PROSITE" id="PS50235">
    <property type="entry name" value="USP_3"/>
    <property type="match status" value="1"/>
</dbReference>
<keyword evidence="3" id="KW-0479">Metal-binding</keyword>
<dbReference type="PANTHER" id="PTHR21040">
    <property type="entry name" value="BCDNA.GH04120"/>
    <property type="match status" value="1"/>
</dbReference>
<dbReference type="SUPFAM" id="SSF57850">
    <property type="entry name" value="RING/U-box"/>
    <property type="match status" value="1"/>
</dbReference>
<evidence type="ECO:0000256" key="6">
    <source>
        <dbReference type="ARBA" id="ARBA00022833"/>
    </source>
</evidence>
<evidence type="ECO:0000256" key="5">
    <source>
        <dbReference type="ARBA" id="ARBA00022801"/>
    </source>
</evidence>
<dbReference type="GO" id="GO:0006508">
    <property type="term" value="P:proteolysis"/>
    <property type="evidence" value="ECO:0007669"/>
    <property type="project" value="UniProtKB-KW"/>
</dbReference>
<organism evidence="11 12">
    <name type="scientific">Asbolus verrucosus</name>
    <name type="common">Desert ironclad beetle</name>
    <dbReference type="NCBI Taxonomy" id="1661398"/>
    <lineage>
        <taxon>Eukaryota</taxon>
        <taxon>Metazoa</taxon>
        <taxon>Ecdysozoa</taxon>
        <taxon>Arthropoda</taxon>
        <taxon>Hexapoda</taxon>
        <taxon>Insecta</taxon>
        <taxon>Pterygota</taxon>
        <taxon>Neoptera</taxon>
        <taxon>Endopterygota</taxon>
        <taxon>Coleoptera</taxon>
        <taxon>Polyphaga</taxon>
        <taxon>Cucujiformia</taxon>
        <taxon>Tenebrionidae</taxon>
        <taxon>Pimeliinae</taxon>
        <taxon>Asbolus</taxon>
    </lineage>
</organism>
<comment type="catalytic activity">
    <reaction evidence="1">
        <text>Hydrolysis of terminal non-reducing N-acetyl-D-hexosamine residues in N-acetyl-beta-D-hexosaminides.</text>
        <dbReference type="EC" id="3.2.1.52"/>
    </reaction>
</comment>
<dbReference type="OrthoDB" id="47475at2759"/>
<dbReference type="InterPro" id="IPR018200">
    <property type="entry name" value="USP_CS"/>
</dbReference>
<evidence type="ECO:0000313" key="11">
    <source>
        <dbReference type="EMBL" id="RZC35608.1"/>
    </source>
</evidence>
<dbReference type="PROSITE" id="PS00972">
    <property type="entry name" value="USP_1"/>
    <property type="match status" value="1"/>
</dbReference>
<dbReference type="Gene3D" id="3.20.20.80">
    <property type="entry name" value="Glycosidases"/>
    <property type="match status" value="1"/>
</dbReference>
<dbReference type="PROSITE" id="PS00973">
    <property type="entry name" value="USP_2"/>
    <property type="match status" value="1"/>
</dbReference>
<evidence type="ECO:0000259" key="10">
    <source>
        <dbReference type="PROSITE" id="PS50271"/>
    </source>
</evidence>
<dbReference type="InterPro" id="IPR038765">
    <property type="entry name" value="Papain-like_cys_pep_sf"/>
</dbReference>
<dbReference type="GO" id="GO:0004563">
    <property type="term" value="F:beta-N-acetylhexosaminidase activity"/>
    <property type="evidence" value="ECO:0007669"/>
    <property type="project" value="UniProtKB-EC"/>
</dbReference>
<dbReference type="GO" id="GO:0008270">
    <property type="term" value="F:zinc ion binding"/>
    <property type="evidence" value="ECO:0007669"/>
    <property type="project" value="UniProtKB-KW"/>
</dbReference>
<feature type="domain" description="USP" evidence="9">
    <location>
        <begin position="158"/>
        <end position="474"/>
    </location>
</feature>
<evidence type="ECO:0000256" key="3">
    <source>
        <dbReference type="ARBA" id="ARBA00022723"/>
    </source>
</evidence>
<keyword evidence="8" id="KW-0788">Thiol protease</keyword>
<evidence type="ECO:0000256" key="4">
    <source>
        <dbReference type="ARBA" id="ARBA00022771"/>
    </source>
</evidence>
<dbReference type="Pfam" id="PF02148">
    <property type="entry name" value="zf-UBP"/>
    <property type="match status" value="1"/>
</dbReference>
<protein>
    <recommendedName>
        <fullName evidence="8">Ubiquitin carboxyl-terminal hydrolase</fullName>
        <ecNumber evidence="8">3.4.19.12</ecNumber>
    </recommendedName>
</protein>
<dbReference type="SUPFAM" id="SSF51445">
    <property type="entry name" value="(Trans)glycosidases"/>
    <property type="match status" value="1"/>
</dbReference>
<dbReference type="InterPro" id="IPR017853">
    <property type="entry name" value="GH"/>
</dbReference>